<protein>
    <recommendedName>
        <fullName evidence="18">Exonuclease 1</fullName>
        <ecNumber evidence="18">3.1.-.-</ecNumber>
    </recommendedName>
</protein>
<dbReference type="EMBL" id="PNBA02000013">
    <property type="protein sequence ID" value="KAG6404111.1"/>
    <property type="molecule type" value="Genomic_DNA"/>
</dbReference>
<dbReference type="InterPro" id="IPR008918">
    <property type="entry name" value="HhH2"/>
</dbReference>
<keyword evidence="18" id="KW-0228">DNA excision</keyword>
<evidence type="ECO:0000256" key="17">
    <source>
        <dbReference type="ARBA" id="ARBA00064664"/>
    </source>
</evidence>
<evidence type="ECO:0000256" key="4">
    <source>
        <dbReference type="ARBA" id="ARBA00022723"/>
    </source>
</evidence>
<dbReference type="Proteomes" id="UP000298416">
    <property type="component" value="Unassembled WGS sequence"/>
</dbReference>
<dbReference type="GO" id="GO:0017108">
    <property type="term" value="F:5'-flap endonuclease activity"/>
    <property type="evidence" value="ECO:0007669"/>
    <property type="project" value="TreeGrafter"/>
</dbReference>
<evidence type="ECO:0000259" key="21">
    <source>
        <dbReference type="SMART" id="SM00485"/>
    </source>
</evidence>
<keyword evidence="7 18" id="KW-0378">Hydrolase</keyword>
<keyword evidence="18" id="KW-0267">Excision nuclease</keyword>
<dbReference type="FunFam" id="1.10.150.20:FF:000011">
    <property type="entry name" value="exonuclease 1"/>
    <property type="match status" value="1"/>
</dbReference>
<dbReference type="GO" id="GO:0035312">
    <property type="term" value="F:5'-3' DNA exonuclease activity"/>
    <property type="evidence" value="ECO:0007669"/>
    <property type="project" value="UniProtKB-UniRule"/>
</dbReference>
<reference evidence="22" key="1">
    <citation type="submission" date="2018-01" db="EMBL/GenBank/DDBJ databases">
        <authorList>
            <person name="Mao J.F."/>
        </authorList>
    </citation>
    <scope>NUCLEOTIDE SEQUENCE</scope>
    <source>
        <strain evidence="22">Huo1</strain>
        <tissue evidence="22">Leaf</tissue>
    </source>
</reference>
<evidence type="ECO:0000256" key="6">
    <source>
        <dbReference type="ARBA" id="ARBA00022763"/>
    </source>
</evidence>
<evidence type="ECO:0000256" key="16">
    <source>
        <dbReference type="ARBA" id="ARBA00057694"/>
    </source>
</evidence>
<proteinExistence type="inferred from homology"/>
<feature type="domain" description="XPG-I" evidence="20">
    <location>
        <begin position="158"/>
        <end position="227"/>
    </location>
</feature>
<evidence type="ECO:0000256" key="2">
    <source>
        <dbReference type="ARBA" id="ARBA00022553"/>
    </source>
</evidence>
<evidence type="ECO:0000256" key="10">
    <source>
        <dbReference type="ARBA" id="ARBA00022859"/>
    </source>
</evidence>
<dbReference type="Pfam" id="PF00752">
    <property type="entry name" value="XPG_N"/>
    <property type="match status" value="1"/>
</dbReference>
<dbReference type="InterPro" id="IPR044752">
    <property type="entry name" value="PIN-like_EXO1"/>
</dbReference>
<comment type="cofactor">
    <cofactor evidence="18">
        <name>Mg(2+)</name>
        <dbReference type="ChEBI" id="CHEBI:18420"/>
    </cofactor>
    <text evidence="18">Binds 2 magnesium ions per subunit. They probably participate in the reaction catalyzed by the enzyme. May bind an additional third magnesium ion after substrate binding.</text>
</comment>
<dbReference type="Gene3D" id="3.40.50.1010">
    <property type="entry name" value="5'-nuclease"/>
    <property type="match status" value="1"/>
</dbReference>
<accession>A0A8X8ZGK1</accession>
<comment type="function">
    <text evidence="16">5'-&gt;3' double-stranded DNA exonuclease which may also possess a cryptic 3'-&gt;5' double-stranded DNA exonuclease activity. Functions in DNA mismatch repair (MMR) to excise mismatch-containing DNA tracts directed by strand breaks located either 5' or 3' to the mismatch. Also exhibits endonuclease activity against 5'-overhanging flap structures similar to those generated by displacement synthesis when DNA polymerase encounters the 5'-end of a downstream Okazaki fragment. Required for somatic hypermutation (SHM) and class switch recombination (CSR) of immunoglobulin genes. Essential for male and female meiosis.</text>
</comment>
<evidence type="ECO:0000259" key="20">
    <source>
        <dbReference type="SMART" id="SM00484"/>
    </source>
</evidence>
<keyword evidence="23" id="KW-1185">Reference proteome</keyword>
<dbReference type="GO" id="GO:0006281">
    <property type="term" value="P:DNA repair"/>
    <property type="evidence" value="ECO:0007669"/>
    <property type="project" value="UniProtKB-UniRule"/>
</dbReference>
<gene>
    <name evidence="22" type="ORF">SASPL_136351</name>
</gene>
<name>A0A8X8ZGK1_SALSN</name>
<feature type="domain" description="XPG N-terminal" evidence="21">
    <location>
        <begin position="1"/>
        <end position="102"/>
    </location>
</feature>
<keyword evidence="11" id="KW-0007">Acetylation</keyword>
<dbReference type="InterPro" id="IPR006085">
    <property type="entry name" value="XPG_DNA_repair_N"/>
</dbReference>
<dbReference type="PANTHER" id="PTHR11081:SF8">
    <property type="entry name" value="EXONUCLEASE 1"/>
    <property type="match status" value="1"/>
</dbReference>
<keyword evidence="2" id="KW-0597">Phosphoprotein</keyword>
<dbReference type="GO" id="GO:0003677">
    <property type="term" value="F:DNA binding"/>
    <property type="evidence" value="ECO:0007669"/>
    <property type="project" value="UniProtKB-UniRule"/>
</dbReference>
<evidence type="ECO:0000256" key="14">
    <source>
        <dbReference type="ARBA" id="ARBA00023242"/>
    </source>
</evidence>
<evidence type="ECO:0000256" key="8">
    <source>
        <dbReference type="ARBA" id="ARBA00022839"/>
    </source>
</evidence>
<dbReference type="InterPro" id="IPR006086">
    <property type="entry name" value="XPG-I_dom"/>
</dbReference>
<evidence type="ECO:0000256" key="13">
    <source>
        <dbReference type="ARBA" id="ARBA00023204"/>
    </source>
</evidence>
<feature type="region of interest" description="Disordered" evidence="19">
    <location>
        <begin position="461"/>
        <end position="482"/>
    </location>
</feature>
<dbReference type="CDD" id="cd09901">
    <property type="entry name" value="H3TH_FEN1-like"/>
    <property type="match status" value="1"/>
</dbReference>
<dbReference type="SUPFAM" id="SSF88723">
    <property type="entry name" value="PIN domain-like"/>
    <property type="match status" value="1"/>
</dbReference>
<keyword evidence="10" id="KW-0391">Immunity</keyword>
<dbReference type="FunFam" id="3.40.50.1010:FF:000111">
    <property type="entry name" value="Exonuclease 1"/>
    <property type="match status" value="1"/>
</dbReference>
<dbReference type="GO" id="GO:0046872">
    <property type="term" value="F:metal ion binding"/>
    <property type="evidence" value="ECO:0007669"/>
    <property type="project" value="UniProtKB-UniRule"/>
</dbReference>
<dbReference type="PRINTS" id="PR00853">
    <property type="entry name" value="XPGRADSUPER"/>
</dbReference>
<dbReference type="Gene3D" id="1.10.150.20">
    <property type="entry name" value="5' to 3' exonuclease, C-terminal subdomain"/>
    <property type="match status" value="1"/>
</dbReference>
<keyword evidence="9 18" id="KW-0460">Magnesium</keyword>
<dbReference type="GO" id="GO:0002376">
    <property type="term" value="P:immune system process"/>
    <property type="evidence" value="ECO:0007669"/>
    <property type="project" value="UniProtKB-KW"/>
</dbReference>
<keyword evidence="12 18" id="KW-0238">DNA-binding</keyword>
<keyword evidence="6 18" id="KW-0227">DNA damage</keyword>
<evidence type="ECO:0000256" key="15">
    <source>
        <dbReference type="ARBA" id="ARBA00023254"/>
    </source>
</evidence>
<dbReference type="GO" id="GO:0051321">
    <property type="term" value="P:meiotic cell cycle"/>
    <property type="evidence" value="ECO:0007669"/>
    <property type="project" value="UniProtKB-KW"/>
</dbReference>
<dbReference type="SMART" id="SM00279">
    <property type="entry name" value="HhH2"/>
    <property type="match status" value="1"/>
</dbReference>
<dbReference type="SMART" id="SM00485">
    <property type="entry name" value="XPGN"/>
    <property type="match status" value="1"/>
</dbReference>
<evidence type="ECO:0000256" key="18">
    <source>
        <dbReference type="RuleBase" id="RU910737"/>
    </source>
</evidence>
<evidence type="ECO:0000313" key="23">
    <source>
        <dbReference type="Proteomes" id="UP000298416"/>
    </source>
</evidence>
<dbReference type="InterPro" id="IPR006084">
    <property type="entry name" value="XPG/Rad2"/>
</dbReference>
<comment type="similarity">
    <text evidence="18">Belongs to the XPG/RAD2 endonuclease family. EXO1 subfamily.</text>
</comment>
<dbReference type="AlphaFoldDB" id="A0A8X8ZGK1"/>
<dbReference type="SMART" id="SM00484">
    <property type="entry name" value="XPGI"/>
    <property type="match status" value="1"/>
</dbReference>
<dbReference type="PANTHER" id="PTHR11081">
    <property type="entry name" value="FLAP ENDONUCLEASE FAMILY MEMBER"/>
    <property type="match status" value="1"/>
</dbReference>
<evidence type="ECO:0000256" key="7">
    <source>
        <dbReference type="ARBA" id="ARBA00022801"/>
    </source>
</evidence>
<keyword evidence="3 18" id="KW-0540">Nuclease</keyword>
<evidence type="ECO:0000256" key="11">
    <source>
        <dbReference type="ARBA" id="ARBA00022990"/>
    </source>
</evidence>
<organism evidence="22">
    <name type="scientific">Salvia splendens</name>
    <name type="common">Scarlet sage</name>
    <dbReference type="NCBI Taxonomy" id="180675"/>
    <lineage>
        <taxon>Eukaryota</taxon>
        <taxon>Viridiplantae</taxon>
        <taxon>Streptophyta</taxon>
        <taxon>Embryophyta</taxon>
        <taxon>Tracheophyta</taxon>
        <taxon>Spermatophyta</taxon>
        <taxon>Magnoliopsida</taxon>
        <taxon>eudicotyledons</taxon>
        <taxon>Gunneridae</taxon>
        <taxon>Pentapetalae</taxon>
        <taxon>asterids</taxon>
        <taxon>lamiids</taxon>
        <taxon>Lamiales</taxon>
        <taxon>Lamiaceae</taxon>
        <taxon>Nepetoideae</taxon>
        <taxon>Mentheae</taxon>
        <taxon>Salviinae</taxon>
        <taxon>Salvia</taxon>
        <taxon>Salvia subgen. Calosphace</taxon>
        <taxon>core Calosphace</taxon>
    </lineage>
</organism>
<keyword evidence="4 18" id="KW-0479">Metal-binding</keyword>
<dbReference type="Pfam" id="PF00867">
    <property type="entry name" value="XPG_I"/>
    <property type="match status" value="1"/>
</dbReference>
<keyword evidence="8 18" id="KW-0269">Exonuclease</keyword>
<evidence type="ECO:0000313" key="22">
    <source>
        <dbReference type="EMBL" id="KAG6404111.1"/>
    </source>
</evidence>
<dbReference type="CDD" id="cd09857">
    <property type="entry name" value="PIN_EXO1"/>
    <property type="match status" value="1"/>
</dbReference>
<keyword evidence="14 18" id="KW-0539">Nucleus</keyword>
<dbReference type="InterPro" id="IPR029060">
    <property type="entry name" value="PIN-like_dom_sf"/>
</dbReference>
<feature type="compositionally biased region" description="Polar residues" evidence="19">
    <location>
        <begin position="469"/>
        <end position="479"/>
    </location>
</feature>
<dbReference type="SUPFAM" id="SSF47807">
    <property type="entry name" value="5' to 3' exonuclease, C-terminal subdomain"/>
    <property type="match status" value="1"/>
</dbReference>
<evidence type="ECO:0000256" key="12">
    <source>
        <dbReference type="ARBA" id="ARBA00023125"/>
    </source>
</evidence>
<keyword evidence="13 18" id="KW-0234">DNA repair</keyword>
<reference evidence="22" key="2">
    <citation type="submission" date="2020-08" db="EMBL/GenBank/DDBJ databases">
        <title>Plant Genome Project.</title>
        <authorList>
            <person name="Zhang R.-G."/>
        </authorList>
    </citation>
    <scope>NUCLEOTIDE SEQUENCE</scope>
    <source>
        <strain evidence="22">Huo1</strain>
        <tissue evidence="22">Leaf</tissue>
    </source>
</reference>
<keyword evidence="5" id="KW-0255">Endonuclease</keyword>
<keyword evidence="15" id="KW-0469">Meiosis</keyword>
<evidence type="ECO:0000256" key="5">
    <source>
        <dbReference type="ARBA" id="ARBA00022759"/>
    </source>
</evidence>
<comment type="subunit">
    <text evidence="17">Interacts with the MLH1-PMS2 heterodimer via MLH1. Interacts with MSH3. Interacts with the MSH2-MSH6 heterodimer via MSH2, and this interaction may increase the processivity of the 5'-&gt;3' exonuclease activity. Interacts with PCNA, and this interaction may both stimulate the cryptic 3'-&gt;5' exonuclease activity and suppress the 5'-&gt;3' exonuclease activity. Interacts with WRN, and this interaction stimulates both the 5'-&gt;3' exonuclease activity and cleavage of 5'-overhanging flap structures. Interacts with RECQL/RECQ1, and this interaction stimulates cleavage of 5'-overhanging flap structures. Interacts with DNA helicase ZGRF1; the interaction is increased following DNA damage induction.</text>
</comment>
<dbReference type="GO" id="GO:0005634">
    <property type="term" value="C:nucleus"/>
    <property type="evidence" value="ECO:0007669"/>
    <property type="project" value="UniProtKB-SubCell"/>
</dbReference>
<dbReference type="InterPro" id="IPR036279">
    <property type="entry name" value="5-3_exonuclease_C_sf"/>
</dbReference>
<comment type="subcellular location">
    <subcellularLocation>
        <location evidence="1 18">Nucleus</location>
    </subcellularLocation>
</comment>
<evidence type="ECO:0000256" key="9">
    <source>
        <dbReference type="ARBA" id="ARBA00022842"/>
    </source>
</evidence>
<evidence type="ECO:0000256" key="1">
    <source>
        <dbReference type="ARBA" id="ARBA00004123"/>
    </source>
</evidence>
<comment type="caution">
    <text evidence="22">The sequence shown here is derived from an EMBL/GenBank/DDBJ whole genome shotgun (WGS) entry which is preliminary data.</text>
</comment>
<evidence type="ECO:0000256" key="3">
    <source>
        <dbReference type="ARBA" id="ARBA00022722"/>
    </source>
</evidence>
<dbReference type="EC" id="3.1.-.-" evidence="18"/>
<sequence length="564" mass="62553">MGINNLLKFMKPYVESVHIKKYAGKRVGIDAYSWLHKGAYSCSMEVCLDMEGDKKNRFLQYFMHRISMLRHCKITPVVVFDGGSTTCKAATEDGRHRHRKANRDLAMEKLKEGDTDAASELFQQIMVLAMLSTSELIEVVKSLEMLNHAACESCEHNPSDGTPTDPAPYEADAQLAYLASLETEKGGIVAIISEDSDLLAYNCPAVVFKMDRYGKGEEIILKNALNVAGRKPSFMNFDRELFTGMCILAGCDFLPSVPGIGIVKAYNLVAKYRNLDRVLSVLKLEKGKVVPEDYPNAFRQALAVFHHARVYDAASKKLKPLNPLTPELLQGENGDLDFLGPDLSPSIAVAIAEGNLDPCTMEAFNHFPQSGYKHSLSFTDSASQLSTQEEATGSMQEGCFTVVSCHKTVKKRIRGDMPLDGMKSSSEGKQMTVISEEVLNESETSALKKLGFRSRNEVFAQKEPAPLRSTLNIPSNNPFKKQKRDNEVQLNEAMSTVEQASEVTEVEKPEIFSATQKSEESIDSKLIKPKGKRITEKLSKQSNPKHVISSKVGVRSILNFFSRV</sequence>
<evidence type="ECO:0000256" key="19">
    <source>
        <dbReference type="SAM" id="MobiDB-lite"/>
    </source>
</evidence>